<evidence type="ECO:0000313" key="1">
    <source>
        <dbReference type="EMBL" id="OAD75660.1"/>
    </source>
</evidence>
<dbReference type="Proteomes" id="UP000077315">
    <property type="component" value="Unassembled WGS sequence"/>
</dbReference>
<dbReference type="OrthoDB" id="2282817at2759"/>
<sequence>MTSHPPYRPAWRDLRVHHLYQIESNLDILTPITPSRPLPRSVTLNRILNRICDHTMVLHPILFQACIPSFVLAFHQPDLPIRDKSSIDLQPLLSAQLPGQTWSRLTTRSYCSACSHQLSDARPIHPPLIPRQLRSFWSFALPHRAWNVWFCRLHNKLSCRALLYRIMSSTVSSPLCTICQVHLVGILRHRPTALCPLKCFPILRLPPTLNPAIPASSVFGLTILAIWDHHWSFHFNSVPFLPSAVLHTVRKSISRLCSELELDSP</sequence>
<evidence type="ECO:0000313" key="2">
    <source>
        <dbReference type="Proteomes" id="UP000077315"/>
    </source>
</evidence>
<keyword evidence="2" id="KW-1185">Reference proteome</keyword>
<dbReference type="RefSeq" id="XP_018293700.1">
    <property type="nucleotide sequence ID" value="XM_018431094.1"/>
</dbReference>
<protein>
    <submittedName>
        <fullName evidence="1">Uncharacterized protein</fullName>
    </submittedName>
</protein>
<dbReference type="VEuPathDB" id="FungiDB:PHYBLDRAFT_143906"/>
<dbReference type="AlphaFoldDB" id="A0A167NCE8"/>
<organism evidence="1 2">
    <name type="scientific">Phycomyces blakesleeanus (strain ATCC 8743b / DSM 1359 / FGSC 10004 / NBRC 33097 / NRRL 1555)</name>
    <dbReference type="NCBI Taxonomy" id="763407"/>
    <lineage>
        <taxon>Eukaryota</taxon>
        <taxon>Fungi</taxon>
        <taxon>Fungi incertae sedis</taxon>
        <taxon>Mucoromycota</taxon>
        <taxon>Mucoromycotina</taxon>
        <taxon>Mucoromycetes</taxon>
        <taxon>Mucorales</taxon>
        <taxon>Phycomycetaceae</taxon>
        <taxon>Phycomyces</taxon>
    </lineage>
</organism>
<dbReference type="InParanoid" id="A0A167NCE8"/>
<name>A0A167NCE8_PHYB8</name>
<accession>A0A167NCE8</accession>
<reference evidence="2" key="1">
    <citation type="submission" date="2015-06" db="EMBL/GenBank/DDBJ databases">
        <title>Expansion of signal transduction pathways in fungi by whole-genome duplication.</title>
        <authorList>
            <consortium name="DOE Joint Genome Institute"/>
            <person name="Corrochano L.M."/>
            <person name="Kuo A."/>
            <person name="Marcet-Houben M."/>
            <person name="Polaino S."/>
            <person name="Salamov A."/>
            <person name="Villalobos J.M."/>
            <person name="Alvarez M.I."/>
            <person name="Avalos J."/>
            <person name="Benito E.P."/>
            <person name="Benoit I."/>
            <person name="Burger G."/>
            <person name="Camino L.P."/>
            <person name="Canovas D."/>
            <person name="Cerda-Olmedo E."/>
            <person name="Cheng J.-F."/>
            <person name="Dominguez A."/>
            <person name="Elias M."/>
            <person name="Eslava A.P."/>
            <person name="Glaser F."/>
            <person name="Grimwood J."/>
            <person name="Gutierrez G."/>
            <person name="Heitman J."/>
            <person name="Henrissat B."/>
            <person name="Iturriaga E.A."/>
            <person name="Lang B.F."/>
            <person name="Lavin J.L."/>
            <person name="Lee S."/>
            <person name="Li W."/>
            <person name="Lindquist E."/>
            <person name="Lopez-Garcia S."/>
            <person name="Luque E.M."/>
            <person name="Marcos A.T."/>
            <person name="Martin J."/>
            <person name="McCluskey K."/>
            <person name="Medina H.R."/>
            <person name="Miralles-Duran A."/>
            <person name="Miyazaki A."/>
            <person name="Munoz-Torres E."/>
            <person name="Oguiza J.A."/>
            <person name="Ohm R."/>
            <person name="Olmedo M."/>
            <person name="Orejas M."/>
            <person name="Ortiz-Castellanos L."/>
            <person name="Pisabarro A.G."/>
            <person name="Rodriguez-Romero J."/>
            <person name="Ruiz-Herrera J."/>
            <person name="Ruiz-Vazquez R."/>
            <person name="Sanz C."/>
            <person name="Schackwitz W."/>
            <person name="Schmutz J."/>
            <person name="Shahriari M."/>
            <person name="Shelest E."/>
            <person name="Silva-Franco F."/>
            <person name="Soanes D."/>
            <person name="Syed K."/>
            <person name="Tagua V.G."/>
            <person name="Talbot N.J."/>
            <person name="Thon M."/>
            <person name="De vries R.P."/>
            <person name="Wiebenga A."/>
            <person name="Yadav J.S."/>
            <person name="Braun E.L."/>
            <person name="Baker S."/>
            <person name="Garre V."/>
            <person name="Horwitz B."/>
            <person name="Torres-Martinez S."/>
            <person name="Idnurm A."/>
            <person name="Herrera-Estrella A."/>
            <person name="Gabaldon T."/>
            <person name="Grigoriev I.V."/>
        </authorList>
    </citation>
    <scope>NUCLEOTIDE SEQUENCE [LARGE SCALE GENOMIC DNA]</scope>
    <source>
        <strain evidence="2">NRRL 1555(-)</strain>
    </source>
</reference>
<dbReference type="GeneID" id="28992000"/>
<gene>
    <name evidence="1" type="ORF">PHYBLDRAFT_143906</name>
</gene>
<dbReference type="EMBL" id="KV440977">
    <property type="protein sequence ID" value="OAD75660.1"/>
    <property type="molecule type" value="Genomic_DNA"/>
</dbReference>
<proteinExistence type="predicted"/>